<dbReference type="GeneID" id="102522851"/>
<dbReference type="AlphaFoldDB" id="A0A8B6YAQ3"/>
<feature type="domain" description="Chemokine interleukin-8-like" evidence="4">
    <location>
        <begin position="31"/>
        <end position="60"/>
    </location>
</feature>
<evidence type="ECO:0000256" key="1">
    <source>
        <dbReference type="ARBA" id="ARBA00022514"/>
    </source>
</evidence>
<sequence>MRVSLATLAFLLTIAALHSEASPEPADNPTTCCLSYISRKIPLSFVKDYERTSDLCSQPGSSSLLKRCDKSVPTPRRPGWRSTSDTWTVKSSREQ</sequence>
<dbReference type="RefSeq" id="XP_006174920.2">
    <property type="nucleotide sequence ID" value="XM_006174858.3"/>
</dbReference>
<protein>
    <submittedName>
        <fullName evidence="6">Regakine-1</fullName>
    </submittedName>
</protein>
<dbReference type="Gene3D" id="2.40.50.40">
    <property type="match status" value="1"/>
</dbReference>
<feature type="chain" id="PRO_5034366598" evidence="3">
    <location>
        <begin position="22"/>
        <end position="95"/>
    </location>
</feature>
<evidence type="ECO:0000313" key="6">
    <source>
        <dbReference type="RefSeq" id="XP_006174920.2"/>
    </source>
</evidence>
<dbReference type="GO" id="GO:0008009">
    <property type="term" value="F:chemokine activity"/>
    <property type="evidence" value="ECO:0007669"/>
    <property type="project" value="InterPro"/>
</dbReference>
<evidence type="ECO:0000256" key="3">
    <source>
        <dbReference type="SAM" id="SignalP"/>
    </source>
</evidence>
<dbReference type="InterPro" id="IPR001811">
    <property type="entry name" value="Chemokine_IL8-like_dom"/>
</dbReference>
<feature type="compositionally biased region" description="Polar residues" evidence="2">
    <location>
        <begin position="81"/>
        <end position="95"/>
    </location>
</feature>
<evidence type="ECO:0000313" key="5">
    <source>
        <dbReference type="Proteomes" id="UP000694856"/>
    </source>
</evidence>
<dbReference type="SUPFAM" id="SSF54117">
    <property type="entry name" value="Interleukin 8-like chemokines"/>
    <property type="match status" value="1"/>
</dbReference>
<accession>A0A8B6YAQ3</accession>
<reference evidence="6" key="1">
    <citation type="submission" date="2025-08" db="UniProtKB">
        <authorList>
            <consortium name="RefSeq"/>
        </authorList>
    </citation>
    <scope>IDENTIFICATION</scope>
    <source>
        <tissue evidence="6">Ear skin</tissue>
    </source>
</reference>
<dbReference type="Proteomes" id="UP000694856">
    <property type="component" value="Chromosome 16"/>
</dbReference>
<gene>
    <name evidence="6" type="primary">LOC102522851</name>
</gene>
<dbReference type="KEGG" id="cfr:102522851"/>
<feature type="signal peptide" evidence="3">
    <location>
        <begin position="1"/>
        <end position="21"/>
    </location>
</feature>
<evidence type="ECO:0000259" key="4">
    <source>
        <dbReference type="Pfam" id="PF00048"/>
    </source>
</evidence>
<proteinExistence type="predicted"/>
<dbReference type="GO" id="GO:0006955">
    <property type="term" value="P:immune response"/>
    <property type="evidence" value="ECO:0007669"/>
    <property type="project" value="InterPro"/>
</dbReference>
<keyword evidence="3" id="KW-0732">Signal</keyword>
<evidence type="ECO:0000256" key="2">
    <source>
        <dbReference type="SAM" id="MobiDB-lite"/>
    </source>
</evidence>
<organism evidence="5 6">
    <name type="scientific">Camelus ferus</name>
    <name type="common">Wild bactrian camel</name>
    <name type="synonym">Camelus bactrianus ferus</name>
    <dbReference type="NCBI Taxonomy" id="419612"/>
    <lineage>
        <taxon>Eukaryota</taxon>
        <taxon>Metazoa</taxon>
        <taxon>Chordata</taxon>
        <taxon>Craniata</taxon>
        <taxon>Vertebrata</taxon>
        <taxon>Euteleostomi</taxon>
        <taxon>Mammalia</taxon>
        <taxon>Eutheria</taxon>
        <taxon>Laurasiatheria</taxon>
        <taxon>Artiodactyla</taxon>
        <taxon>Tylopoda</taxon>
        <taxon>Camelidae</taxon>
        <taxon>Camelus</taxon>
    </lineage>
</organism>
<keyword evidence="5" id="KW-1185">Reference proteome</keyword>
<feature type="region of interest" description="Disordered" evidence="2">
    <location>
        <begin position="56"/>
        <end position="95"/>
    </location>
</feature>
<name>A0A8B6YAQ3_CAMFR</name>
<dbReference type="InterPro" id="IPR036048">
    <property type="entry name" value="Interleukin_8-like_sf"/>
</dbReference>
<dbReference type="Pfam" id="PF00048">
    <property type="entry name" value="IL8"/>
    <property type="match status" value="1"/>
</dbReference>
<dbReference type="GO" id="GO:0005615">
    <property type="term" value="C:extracellular space"/>
    <property type="evidence" value="ECO:0007669"/>
    <property type="project" value="UniProtKB-KW"/>
</dbReference>
<keyword evidence="1" id="KW-0202">Cytokine</keyword>